<name>A0A3P7DZ76_WUCBA</name>
<gene>
    <name evidence="1" type="ORF">WBA_LOCUS5802</name>
</gene>
<evidence type="ECO:0000313" key="1">
    <source>
        <dbReference type="EMBL" id="VDM12416.1"/>
    </source>
</evidence>
<dbReference type="Proteomes" id="UP000270924">
    <property type="component" value="Unassembled WGS sequence"/>
</dbReference>
<organism evidence="1 2">
    <name type="scientific">Wuchereria bancrofti</name>
    <dbReference type="NCBI Taxonomy" id="6293"/>
    <lineage>
        <taxon>Eukaryota</taxon>
        <taxon>Metazoa</taxon>
        <taxon>Ecdysozoa</taxon>
        <taxon>Nematoda</taxon>
        <taxon>Chromadorea</taxon>
        <taxon>Rhabditida</taxon>
        <taxon>Spirurina</taxon>
        <taxon>Spiruromorpha</taxon>
        <taxon>Filarioidea</taxon>
        <taxon>Onchocercidae</taxon>
        <taxon>Wuchereria</taxon>
    </lineage>
</organism>
<keyword evidence="2" id="KW-1185">Reference proteome</keyword>
<sequence length="94" mass="10682">MPWPNMDPSLLEFPDLNALSDFIKTVFTLTETAVDLITQYWWLVTERIGPMGITGLLKTVGVPSGDGMDMFIWRETKETCAISLALLHFRFDTN</sequence>
<reference evidence="1 2" key="1">
    <citation type="submission" date="2018-11" db="EMBL/GenBank/DDBJ databases">
        <authorList>
            <consortium name="Pathogen Informatics"/>
        </authorList>
    </citation>
    <scope>NUCLEOTIDE SEQUENCE [LARGE SCALE GENOMIC DNA]</scope>
</reference>
<evidence type="ECO:0000313" key="2">
    <source>
        <dbReference type="Proteomes" id="UP000270924"/>
    </source>
</evidence>
<dbReference type="EMBL" id="UYWW01003060">
    <property type="protein sequence ID" value="VDM12416.1"/>
    <property type="molecule type" value="Genomic_DNA"/>
</dbReference>
<proteinExistence type="predicted"/>
<dbReference type="InParanoid" id="A0A3P7DZ76"/>
<protein>
    <submittedName>
        <fullName evidence="1">Uncharacterized protein</fullName>
    </submittedName>
</protein>
<accession>A0A3P7DZ76</accession>
<dbReference type="AlphaFoldDB" id="A0A3P7DZ76"/>